<keyword evidence="1" id="KW-0812">Transmembrane</keyword>
<gene>
    <name evidence="2" type="ORF">ODALV1_LOCUS23764</name>
</gene>
<evidence type="ECO:0000256" key="1">
    <source>
        <dbReference type="SAM" id="Phobius"/>
    </source>
</evidence>
<organism evidence="2 3">
    <name type="scientific">Orchesella dallaii</name>
    <dbReference type="NCBI Taxonomy" id="48710"/>
    <lineage>
        <taxon>Eukaryota</taxon>
        <taxon>Metazoa</taxon>
        <taxon>Ecdysozoa</taxon>
        <taxon>Arthropoda</taxon>
        <taxon>Hexapoda</taxon>
        <taxon>Collembola</taxon>
        <taxon>Entomobryomorpha</taxon>
        <taxon>Entomobryoidea</taxon>
        <taxon>Orchesellidae</taxon>
        <taxon>Orchesellinae</taxon>
        <taxon>Orchesella</taxon>
    </lineage>
</organism>
<reference evidence="2 3" key="1">
    <citation type="submission" date="2024-08" db="EMBL/GenBank/DDBJ databases">
        <authorList>
            <person name="Cucini C."/>
            <person name="Frati F."/>
        </authorList>
    </citation>
    <scope>NUCLEOTIDE SEQUENCE [LARGE SCALE GENOMIC DNA]</scope>
</reference>
<evidence type="ECO:0000313" key="3">
    <source>
        <dbReference type="Proteomes" id="UP001642540"/>
    </source>
</evidence>
<feature type="transmembrane region" description="Helical" evidence="1">
    <location>
        <begin position="217"/>
        <end position="235"/>
    </location>
</feature>
<name>A0ABP1RM34_9HEXA</name>
<evidence type="ECO:0000313" key="2">
    <source>
        <dbReference type="EMBL" id="CAL8130519.1"/>
    </source>
</evidence>
<keyword evidence="3" id="KW-1185">Reference proteome</keyword>
<dbReference type="PANTHER" id="PTHR37159:SF1">
    <property type="entry name" value="GH11867P"/>
    <property type="match status" value="1"/>
</dbReference>
<keyword evidence="1" id="KW-1133">Transmembrane helix</keyword>
<protein>
    <submittedName>
        <fullName evidence="2">Uncharacterized protein</fullName>
    </submittedName>
</protein>
<keyword evidence="1" id="KW-0472">Membrane</keyword>
<sequence>MAPVKSFMGVFIKGKLGDPQKYFSTFLTVFKTTLKISLSYFDEKQAYKLYAHVRRQHNFARKFYTKPSTKPIQPKENENVFVEKWKEEISNAVAADLNHIDSSTVPNHLLTWKTPLAISELDMALSQFIFIWMYWCFPKLFGIKSRAEELKGVIHLLAINGKMAGIQDEYNICLNPDPELFDLLTKNFFVKGLKMMDETVVTVQSTMIDALWPRLPFMTYVYCCCILFFGSWKVVREKSYGKL</sequence>
<comment type="caution">
    <text evidence="2">The sequence shown here is derived from an EMBL/GenBank/DDBJ whole genome shotgun (WGS) entry which is preliminary data.</text>
</comment>
<dbReference type="Proteomes" id="UP001642540">
    <property type="component" value="Unassembled WGS sequence"/>
</dbReference>
<proteinExistence type="predicted"/>
<accession>A0ABP1RM34</accession>
<dbReference type="PANTHER" id="PTHR37159">
    <property type="entry name" value="GH11867P"/>
    <property type="match status" value="1"/>
</dbReference>
<dbReference type="EMBL" id="CAXLJM020000082">
    <property type="protein sequence ID" value="CAL8130519.1"/>
    <property type="molecule type" value="Genomic_DNA"/>
</dbReference>